<dbReference type="InterPro" id="IPR019337">
    <property type="entry name" value="Telomere_length_regulation_dom"/>
</dbReference>
<dbReference type="GO" id="GO:0005829">
    <property type="term" value="C:cytosol"/>
    <property type="evidence" value="ECO:0007669"/>
    <property type="project" value="TreeGrafter"/>
</dbReference>
<accession>A0A317XYG1</accession>
<reference evidence="4 5" key="1">
    <citation type="journal article" date="2018" name="Mol. Biol. Evol.">
        <title>Broad Genomic Sampling Reveals a Smut Pathogenic Ancestry of the Fungal Clade Ustilaginomycotina.</title>
        <authorList>
            <person name="Kijpornyongpan T."/>
            <person name="Mondo S.J."/>
            <person name="Barry K."/>
            <person name="Sandor L."/>
            <person name="Lee J."/>
            <person name="Lipzen A."/>
            <person name="Pangilinan J."/>
            <person name="LaButti K."/>
            <person name="Hainaut M."/>
            <person name="Henrissat B."/>
            <person name="Grigoriev I.V."/>
            <person name="Spatafora J.W."/>
            <person name="Aime M.C."/>
        </authorList>
    </citation>
    <scope>NUCLEOTIDE SEQUENCE [LARGE SCALE GENOMIC DNA]</scope>
    <source>
        <strain evidence="4 5">MCA 3645</strain>
    </source>
</reference>
<comment type="similarity">
    <text evidence="1">Belongs to the TEL2 family.</text>
</comment>
<dbReference type="Pfam" id="PF10193">
    <property type="entry name" value="Telomere_reg-2"/>
    <property type="match status" value="1"/>
</dbReference>
<dbReference type="InterPro" id="IPR051970">
    <property type="entry name" value="TEL2_Regulation"/>
</dbReference>
<feature type="region of interest" description="Disordered" evidence="2">
    <location>
        <begin position="709"/>
        <end position="853"/>
    </location>
</feature>
<feature type="compositionally biased region" description="Low complexity" evidence="2">
    <location>
        <begin position="1129"/>
        <end position="1140"/>
    </location>
</feature>
<feature type="compositionally biased region" description="Polar residues" evidence="2">
    <location>
        <begin position="805"/>
        <end position="815"/>
    </location>
</feature>
<dbReference type="STRING" id="1882483.A0A317XYG1"/>
<feature type="region of interest" description="Disordered" evidence="2">
    <location>
        <begin position="887"/>
        <end position="915"/>
    </location>
</feature>
<feature type="compositionally biased region" description="Acidic residues" evidence="2">
    <location>
        <begin position="828"/>
        <end position="852"/>
    </location>
</feature>
<dbReference type="GO" id="GO:0042162">
    <property type="term" value="F:telomeric DNA binding"/>
    <property type="evidence" value="ECO:0007669"/>
    <property type="project" value="TreeGrafter"/>
</dbReference>
<feature type="domain" description="Telomere length regulation protein conserved" evidence="3">
    <location>
        <begin position="986"/>
        <end position="1062"/>
    </location>
</feature>
<evidence type="ECO:0000256" key="2">
    <source>
        <dbReference type="SAM" id="MobiDB-lite"/>
    </source>
</evidence>
<feature type="compositionally biased region" description="Low complexity" evidence="2">
    <location>
        <begin position="1151"/>
        <end position="1170"/>
    </location>
</feature>
<evidence type="ECO:0000256" key="1">
    <source>
        <dbReference type="ARBA" id="ARBA00006133"/>
    </source>
</evidence>
<proteinExistence type="inferred from homology"/>
<dbReference type="OrthoDB" id="10254187at2759"/>
<keyword evidence="5" id="KW-1185">Reference proteome</keyword>
<dbReference type="Proteomes" id="UP000246740">
    <property type="component" value="Unassembled WGS sequence"/>
</dbReference>
<evidence type="ECO:0000313" key="5">
    <source>
        <dbReference type="Proteomes" id="UP000246740"/>
    </source>
</evidence>
<organism evidence="4 5">
    <name type="scientific">Testicularia cyperi</name>
    <dbReference type="NCBI Taxonomy" id="1882483"/>
    <lineage>
        <taxon>Eukaryota</taxon>
        <taxon>Fungi</taxon>
        <taxon>Dikarya</taxon>
        <taxon>Basidiomycota</taxon>
        <taxon>Ustilaginomycotina</taxon>
        <taxon>Ustilaginomycetes</taxon>
        <taxon>Ustilaginales</taxon>
        <taxon>Anthracoideaceae</taxon>
        <taxon>Testicularia</taxon>
    </lineage>
</organism>
<sequence length="1418" mass="151264">MLPADPARQQRSTLIAVRDGTRRVESRQELLTLFVVPLYHLFGERLSARLLQAYESCSSSSSSAIFSSRLSLEKSNGSTAAAAAAATSVVEAAQEALLLRIVVDWQDTLVQESIYDDLVCTWLFGIPGGDEAKSVAADPTSGQLQQCSIRVMSRILSSWCMPASAISAMSGVGKMQIIEDQLDSQASNSSSSPASTKPALHPLASSTLIKASQHARQRIRLASLVDAALQEGNQARREIAWSDTLRLLGSFPDRVANFTRGGRLSAPDEGQEAEFNRDRWFSDVFVRGLADMLVQDGDGKTLEASRVEMLAEAVVRLDKLGWLTLTPRAGQGDGDNQFGFWPTLLTALLYSPSRTHTAVPQEPLSPIDPAPHLPSQHNWHTLLAKLPRNTRCRVRSSLVRLLDHASRQTSCGVQPTLVSLAEKTRPGREGSAFLSARNRAFVAAASGVLSAFLDRARGPNAAEDEVEDDDDDDDDDGDSNDGVEEVSGPVDRFVTLALKHPDQTPLMAWVWTAYLSTTTTTTKPTGTPTSRDETTLPQALKLTLDMWSRPSRIATSTVDSAEYLCVQIVTLLAATTATATAASSSTLAGDIAKLSRSPAVLEGVSRHLEHPDPVIRRLGMLVAEEISAAATTVASTATNASVSDTSLPTKKALCFGRGVWDGSGAGKEEARVLRALLHAWSFHVDSVRKLATEMTPAVILDAFGITPPPPLPSIVSNPDSLLVSTRETEEPRPRAARPPAQTRRLPERVHLPSRPHAPSQSRSKPQPLITMIDDDDDNTVAVDADAPSKVERQTEKPLLAMFGGSSRSSVTNQNGGDRRIQELPSFEGSEDDSSNDANSSDDDSAGEDEEGRDEIQKLAAELSGLGGDASGDTDGLLQRAKATIGASTLGGSTGKKGRNRNSKLGNTGHDDVDFDRTRESHAPTFAKKTPAPVYISQLVGLLKSSDRGEIKLGLRWVGPLVRCKSGSLSAMGGSLGVRSGSGGGVGFGNEVLENAVELTLALVGMHNTLSISRFEEWRLAGLVALLVGCPVPVASVVTEQVFGSQYSIAQRHMMLQALAEAAHELALGTRSLPPADSNKALQSHDQKLLVETRAQQLGDHLVSQSKAKGEDRVPAIRREKSLLVDPPTRRTTTSSSSSRTGPRKLVELLDSSASSPSWGGSTTTTTTATWRLPVSGGGRLSNGNEGPTWTTLAGPSFVHPLINRFLSHFAYLRSRSRSRQQQTRSGGGGGGGYAGANMHSFWDAQTTSMLLDTLSLMVDGAVRGRVLGAAEVALSCLELLSAVLGGSGDHDSAFHTDLRITASGMTLLLVVLSASWESEGATAAIFANPAPTRRGEGNTHLPSLLQVVHAVFQHFSAQQASSSSSSSSSTFQTQTARSSKTHGLQTQILARSASILLLAAEIDEDRSNRLKSMLGFSM</sequence>
<feature type="region of interest" description="Disordered" evidence="2">
    <location>
        <begin position="1099"/>
        <end position="1187"/>
    </location>
</feature>
<evidence type="ECO:0000313" key="4">
    <source>
        <dbReference type="EMBL" id="PWZ02389.1"/>
    </source>
</evidence>
<feature type="compositionally biased region" description="Basic and acidic residues" evidence="2">
    <location>
        <begin position="786"/>
        <end position="795"/>
    </location>
</feature>
<dbReference type="PANTHER" id="PTHR15830">
    <property type="entry name" value="TELOMERE LENGTH REGULATION PROTEIN TEL2 FAMILY MEMBER"/>
    <property type="match status" value="1"/>
</dbReference>
<evidence type="ECO:0000259" key="3">
    <source>
        <dbReference type="Pfam" id="PF10193"/>
    </source>
</evidence>
<gene>
    <name evidence="4" type="ORF">BCV70DRAFT_198669</name>
</gene>
<dbReference type="Gene3D" id="1.25.40.720">
    <property type="entry name" value="Telomere length regulation protein 2, C-terminal domain"/>
    <property type="match status" value="1"/>
</dbReference>
<dbReference type="GO" id="GO:0051879">
    <property type="term" value="F:Hsp90 protein binding"/>
    <property type="evidence" value="ECO:0007669"/>
    <property type="project" value="TreeGrafter"/>
</dbReference>
<dbReference type="InParanoid" id="A0A317XYG1"/>
<dbReference type="PANTHER" id="PTHR15830:SF10">
    <property type="entry name" value="TELOMERE LENGTH REGULATION PROTEIN TEL2 HOMOLOG"/>
    <property type="match status" value="1"/>
</dbReference>
<dbReference type="InterPro" id="IPR038528">
    <property type="entry name" value="TEL2_C_sf"/>
</dbReference>
<feature type="region of interest" description="Disordered" evidence="2">
    <location>
        <begin position="456"/>
        <end position="486"/>
    </location>
</feature>
<feature type="compositionally biased region" description="Acidic residues" evidence="2">
    <location>
        <begin position="462"/>
        <end position="484"/>
    </location>
</feature>
<feature type="compositionally biased region" description="Basic and acidic residues" evidence="2">
    <location>
        <begin position="1107"/>
        <end position="1122"/>
    </location>
</feature>
<name>A0A317XYG1_9BASI</name>
<protein>
    <recommendedName>
        <fullName evidence="3">Telomere length regulation protein conserved domain-containing protein</fullName>
    </recommendedName>
</protein>
<feature type="compositionally biased region" description="Polar residues" evidence="2">
    <location>
        <begin position="714"/>
        <end position="723"/>
    </location>
</feature>
<dbReference type="EMBL" id="KZ819189">
    <property type="protein sequence ID" value="PWZ02389.1"/>
    <property type="molecule type" value="Genomic_DNA"/>
</dbReference>
<dbReference type="GO" id="GO:0051083">
    <property type="term" value="P:'de novo' cotranslational protein folding"/>
    <property type="evidence" value="ECO:0007669"/>
    <property type="project" value="TreeGrafter"/>
</dbReference>